<organism evidence="1 2">
    <name type="scientific">Panagrolaimus sp. JU765</name>
    <dbReference type="NCBI Taxonomy" id="591449"/>
    <lineage>
        <taxon>Eukaryota</taxon>
        <taxon>Metazoa</taxon>
        <taxon>Ecdysozoa</taxon>
        <taxon>Nematoda</taxon>
        <taxon>Chromadorea</taxon>
        <taxon>Rhabditida</taxon>
        <taxon>Tylenchina</taxon>
        <taxon>Panagrolaimomorpha</taxon>
        <taxon>Panagrolaimoidea</taxon>
        <taxon>Panagrolaimidae</taxon>
        <taxon>Panagrolaimus</taxon>
    </lineage>
</organism>
<evidence type="ECO:0000313" key="2">
    <source>
        <dbReference type="WBParaSite" id="JU765_v2.g16709.t1"/>
    </source>
</evidence>
<evidence type="ECO:0000313" key="1">
    <source>
        <dbReference type="Proteomes" id="UP000887576"/>
    </source>
</evidence>
<accession>A0AC34QIB2</accession>
<protein>
    <submittedName>
        <fullName evidence="2">Uncharacterized protein</fullName>
    </submittedName>
</protein>
<name>A0AC34QIB2_9BILA</name>
<proteinExistence type="predicted"/>
<dbReference type="Proteomes" id="UP000887576">
    <property type="component" value="Unplaced"/>
</dbReference>
<dbReference type="WBParaSite" id="JU765_v2.g16709.t1">
    <property type="protein sequence ID" value="JU765_v2.g16709.t1"/>
    <property type="gene ID" value="JU765_v2.g16709"/>
</dbReference>
<reference evidence="2" key="1">
    <citation type="submission" date="2022-11" db="UniProtKB">
        <authorList>
            <consortium name="WormBaseParasite"/>
        </authorList>
    </citation>
    <scope>IDENTIFICATION</scope>
</reference>
<sequence length="241" mass="27395">MGKSWCFQSLVQVDDRILTDPESCPHFWRFNFKRFQGLLDPVCHQDRKIMQKNEVILLCVAIASCLLAILWFGLAIYMWKKEKHARMVFETESAESPALVIDDEKLAEAKIRTKAVKIVPRDRKKKKKNEKSEVGAPNEVEALDGGEKKETVQCRVQKTKKKPTTVEPTQESDKEVEPKKDKVKSGKIVKQEAKKVDPTQESSSEVKTEMKKAEVTPDAGPKVDVTQDSDEKTPNTPQTLK</sequence>